<proteinExistence type="predicted"/>
<keyword evidence="3" id="KW-1185">Reference proteome</keyword>
<organism evidence="2 3">
    <name type="scientific">Devosia neptuniae</name>
    <dbReference type="NCBI Taxonomy" id="191302"/>
    <lineage>
        <taxon>Bacteria</taxon>
        <taxon>Pseudomonadati</taxon>
        <taxon>Pseudomonadota</taxon>
        <taxon>Alphaproteobacteria</taxon>
        <taxon>Hyphomicrobiales</taxon>
        <taxon>Devosiaceae</taxon>
        <taxon>Devosia</taxon>
    </lineage>
</organism>
<protein>
    <recommendedName>
        <fullName evidence="4">ABC transporter substrate-binding protein</fullName>
    </recommendedName>
</protein>
<evidence type="ECO:0000313" key="2">
    <source>
        <dbReference type="EMBL" id="UXN69959.1"/>
    </source>
</evidence>
<gene>
    <name evidence="2" type="ORF">N8A98_22590</name>
</gene>
<feature type="chain" id="PRO_5046840482" description="ABC transporter substrate-binding protein" evidence="1">
    <location>
        <begin position="24"/>
        <end position="386"/>
    </location>
</feature>
<evidence type="ECO:0000256" key="1">
    <source>
        <dbReference type="SAM" id="SignalP"/>
    </source>
</evidence>
<feature type="signal peptide" evidence="1">
    <location>
        <begin position="1"/>
        <end position="23"/>
    </location>
</feature>
<dbReference type="Proteomes" id="UP001061862">
    <property type="component" value="Chromosome"/>
</dbReference>
<dbReference type="Gene3D" id="3.40.190.10">
    <property type="entry name" value="Periplasmic binding protein-like II"/>
    <property type="match status" value="1"/>
</dbReference>
<accession>A0ABY6CCR4</accession>
<sequence>MMNFRTLLLAVTALTGIGQAAQAAEPGAFAKAHYTTPLADVCPNPFIIQKDWLAQAEHGGLYQMIGAGGEMSSGKYQGPLGSTGIDLVLLEGGGGVGLGDGETAYSALYMGNSKAGVTPHLGFQELDNAFIFSKQFPVVGVVSPLDKSPTSLFWDQATYPEGFKTIDDLKAFAASGKGKIYVSTIKRTFGKYLVDQGVPADVFVEGYRGDGENFVVNNGTWLNQGFVTSEVYKFAHGNNWAKPIDYLLISDLGYSIYTGMLSVATNRLEELAPCLEKLVPIIQQAEVDYVTDPVEANGTIVAFNEGGFGAGYWKTDADLMTYAAKALVDSGVVSNGSNATLGDFDMARVSALFDLVKGGLDERADPAVTPESVVTNRFIDPSIGLK</sequence>
<evidence type="ECO:0008006" key="4">
    <source>
        <dbReference type="Google" id="ProtNLM"/>
    </source>
</evidence>
<evidence type="ECO:0000313" key="3">
    <source>
        <dbReference type="Proteomes" id="UP001061862"/>
    </source>
</evidence>
<reference evidence="2 3" key="1">
    <citation type="submission" date="2022-09" db="EMBL/GenBank/DDBJ databases">
        <title>Interaction between co-microsymbionts with complementary sets of symbiotic genes in legume-rhizobium systems.</title>
        <authorList>
            <person name="Safronova V."/>
            <person name="Sazanova A."/>
            <person name="Afonin A."/>
            <person name="Chirak E."/>
        </authorList>
    </citation>
    <scope>NUCLEOTIDE SEQUENCE [LARGE SCALE GENOMIC DNA]</scope>
    <source>
        <strain evidence="2 3">A18/4-1</strain>
    </source>
</reference>
<dbReference type="EMBL" id="CP104965">
    <property type="protein sequence ID" value="UXN69959.1"/>
    <property type="molecule type" value="Genomic_DNA"/>
</dbReference>
<name>A0ABY6CCR4_9HYPH</name>
<dbReference type="RefSeq" id="WP_262168690.1">
    <property type="nucleotide sequence ID" value="NZ_CP104965.1"/>
</dbReference>
<keyword evidence="1" id="KW-0732">Signal</keyword>